<dbReference type="NCBIfam" id="NF004684">
    <property type="entry name" value="PRK06027.1"/>
    <property type="match status" value="1"/>
</dbReference>
<dbReference type="SUPFAM" id="SSF55021">
    <property type="entry name" value="ACT-like"/>
    <property type="match status" value="1"/>
</dbReference>
<dbReference type="PANTHER" id="PTHR42706:SF1">
    <property type="entry name" value="FORMYLTETRAHYDROFOLATE DEFORMYLASE 2, MITOCHONDRIAL"/>
    <property type="match status" value="1"/>
</dbReference>
<dbReference type="Pfam" id="PF00551">
    <property type="entry name" value="Formyl_trans_N"/>
    <property type="match status" value="1"/>
</dbReference>
<dbReference type="KEGG" id="hce:HCW_01785"/>
<dbReference type="PIRSF" id="PIRSF036480">
    <property type="entry name" value="FormyFH4_hydr"/>
    <property type="match status" value="1"/>
</dbReference>
<dbReference type="SUPFAM" id="SSF53328">
    <property type="entry name" value="Formyltransferase"/>
    <property type="match status" value="1"/>
</dbReference>
<evidence type="ECO:0000313" key="6">
    <source>
        <dbReference type="EMBL" id="AFI03642.1"/>
    </source>
</evidence>
<dbReference type="InterPro" id="IPR002376">
    <property type="entry name" value="Formyl_transf_N"/>
</dbReference>
<comment type="pathway">
    <text evidence="3">Purine metabolism; IMP biosynthesis via de novo pathway; formate from 10-formyl-5,6,7,8-tetrahydrofolate: step 1/1.</text>
</comment>
<gene>
    <name evidence="3" type="primary">purU</name>
    <name evidence="6" type="ordered locus">HCW_01785</name>
</gene>
<dbReference type="InterPro" id="IPR045865">
    <property type="entry name" value="ACT-like_dom_sf"/>
</dbReference>
<dbReference type="AlphaFoldDB" id="I0EL23"/>
<dbReference type="GO" id="GO:0008864">
    <property type="term" value="F:formyltetrahydrofolate deformylase activity"/>
    <property type="evidence" value="ECO:0007669"/>
    <property type="project" value="UniProtKB-UniRule"/>
</dbReference>
<dbReference type="HAMAP" id="MF_01927">
    <property type="entry name" value="PurU"/>
    <property type="match status" value="1"/>
</dbReference>
<keyword evidence="7" id="KW-1185">Reference proteome</keyword>
<evidence type="ECO:0000256" key="1">
    <source>
        <dbReference type="ARBA" id="ARBA00022563"/>
    </source>
</evidence>
<keyword evidence="1 3" id="KW-0554">One-carbon metabolism</keyword>
<feature type="domain" description="ACT" evidence="5">
    <location>
        <begin position="5"/>
        <end position="93"/>
    </location>
</feature>
<dbReference type="CDD" id="cd04875">
    <property type="entry name" value="ACT_F4HF-DF"/>
    <property type="match status" value="1"/>
</dbReference>
<dbReference type="Proteomes" id="UP000005010">
    <property type="component" value="Chromosome"/>
</dbReference>
<dbReference type="PATRIC" id="fig|182217.3.peg.371"/>
<keyword evidence="2 3" id="KW-0378">Hydrolase</keyword>
<dbReference type="PROSITE" id="PS51671">
    <property type="entry name" value="ACT"/>
    <property type="match status" value="1"/>
</dbReference>
<dbReference type="GO" id="GO:0006189">
    <property type="term" value="P:'de novo' IMP biosynthetic process"/>
    <property type="evidence" value="ECO:0007669"/>
    <property type="project" value="UniProtKB-UniRule"/>
</dbReference>
<dbReference type="Gene3D" id="3.40.50.170">
    <property type="entry name" value="Formyl transferase, N-terminal domain"/>
    <property type="match status" value="1"/>
</dbReference>
<evidence type="ECO:0000256" key="4">
    <source>
        <dbReference type="NCBIfam" id="TIGR00655"/>
    </source>
</evidence>
<evidence type="ECO:0000256" key="2">
    <source>
        <dbReference type="ARBA" id="ARBA00022801"/>
    </source>
</evidence>
<dbReference type="STRING" id="182217.HCW_01785"/>
<dbReference type="GO" id="GO:0006730">
    <property type="term" value="P:one-carbon metabolic process"/>
    <property type="evidence" value="ECO:0007669"/>
    <property type="project" value="UniProtKB-KW"/>
</dbReference>
<proteinExistence type="inferred from homology"/>
<comment type="function">
    <text evidence="3">Catalyzes the hydrolysis of 10-formyltetrahydrofolate (formyl-FH4) to formate and tetrahydrofolate (FH4).</text>
</comment>
<dbReference type="RefSeq" id="WP_014660514.1">
    <property type="nucleotide sequence ID" value="NC_017737.1"/>
</dbReference>
<comment type="catalytic activity">
    <reaction evidence="3">
        <text>(6R)-10-formyltetrahydrofolate + H2O = (6S)-5,6,7,8-tetrahydrofolate + formate + H(+)</text>
        <dbReference type="Rhea" id="RHEA:19833"/>
        <dbReference type="ChEBI" id="CHEBI:15377"/>
        <dbReference type="ChEBI" id="CHEBI:15378"/>
        <dbReference type="ChEBI" id="CHEBI:15740"/>
        <dbReference type="ChEBI" id="CHEBI:57453"/>
        <dbReference type="ChEBI" id="CHEBI:195366"/>
        <dbReference type="EC" id="3.5.1.10"/>
    </reaction>
</comment>
<dbReference type="InterPro" id="IPR002912">
    <property type="entry name" value="ACT_dom"/>
</dbReference>
<dbReference type="PANTHER" id="PTHR42706">
    <property type="entry name" value="FORMYLTETRAHYDROFOLATE DEFORMYLASE"/>
    <property type="match status" value="1"/>
</dbReference>
<dbReference type="Gene3D" id="3.30.70.260">
    <property type="match status" value="1"/>
</dbReference>
<name>I0EL23_HELC0</name>
<dbReference type="NCBIfam" id="TIGR00655">
    <property type="entry name" value="PurU"/>
    <property type="match status" value="1"/>
</dbReference>
<dbReference type="EC" id="3.5.1.10" evidence="3 4"/>
<evidence type="ECO:0000256" key="3">
    <source>
        <dbReference type="HAMAP-Rule" id="MF_01927"/>
    </source>
</evidence>
<comment type="similarity">
    <text evidence="3">Belongs to the PurU family.</text>
</comment>
<dbReference type="InterPro" id="IPR036477">
    <property type="entry name" value="Formyl_transf_N_sf"/>
</dbReference>
<evidence type="ECO:0000259" key="5">
    <source>
        <dbReference type="PROSITE" id="PS51671"/>
    </source>
</evidence>
<dbReference type="HOGENOM" id="CLU_038395_3_0_7"/>
<protein>
    <recommendedName>
        <fullName evidence="3 4">Formyltetrahydrofolate deformylase</fullName>
        <ecNumber evidence="3 4">3.5.1.10</ecNumber>
    </recommendedName>
    <alternativeName>
        <fullName evidence="3">Formyl-FH(4) hydrolase</fullName>
    </alternativeName>
</protein>
<dbReference type="InterPro" id="IPR044074">
    <property type="entry name" value="PurU_ACT"/>
</dbReference>
<feature type="active site" evidence="3">
    <location>
        <position position="238"/>
    </location>
</feature>
<dbReference type="InterPro" id="IPR004810">
    <property type="entry name" value="PurU"/>
</dbReference>
<evidence type="ECO:0000313" key="7">
    <source>
        <dbReference type="Proteomes" id="UP000005010"/>
    </source>
</evidence>
<dbReference type="InterPro" id="IPR041729">
    <property type="entry name" value="Formyl-FH4-Hydrolase_C"/>
</dbReference>
<accession>I0EL23</accession>
<dbReference type="CDD" id="cd08648">
    <property type="entry name" value="FMT_core_Formyl-FH4-Hydrolase_C"/>
    <property type="match status" value="1"/>
</dbReference>
<reference evidence="7" key="1">
    <citation type="submission" date="2012-04" db="EMBL/GenBank/DDBJ databases">
        <title>Complete genome sequence of Helicobacter cetorum strain MIT 00-7128.</title>
        <authorList>
            <person name="Kersulyte D."/>
            <person name="Berg D.E."/>
        </authorList>
    </citation>
    <scope>NUCLEOTIDE SEQUENCE [LARGE SCALE GENOMIC DNA]</scope>
    <source>
        <strain evidence="7">MIT 00-7128</strain>
    </source>
</reference>
<sequence length="293" mass="33546">MLEFVLKVQAKDKQGLVSAISSVVANKGYNIVENNEFVEPLKERFFMRLKIQKPLNEISVENKEQEEQSLKIALFKALQGFEELSIELVLTRKKNVILLATKESHCLGDLLLRVYGNELEMNILGVIANHEILRPLVEKFDVPYFCVPCIDKQQHELEVLEVIKKLELEKGESVDLLVLAKYMRILSQDFTNRFKNQILNIHHSFLPAFIGANPYKQAFERGVKVIGATAHFVNESLDAGPIILQDTLPINHNYSVEKMRLVGKDIEKLVLARALKLVLEDRVFVHENKTVVF</sequence>
<dbReference type="eggNOG" id="COG0788">
    <property type="taxonomic scope" value="Bacteria"/>
</dbReference>
<dbReference type="UniPathway" id="UPA00074">
    <property type="reaction ID" value="UER00170"/>
</dbReference>
<dbReference type="PRINTS" id="PR01575">
    <property type="entry name" value="FFH4HYDRLASE"/>
</dbReference>
<dbReference type="EMBL" id="CP003479">
    <property type="protein sequence ID" value="AFI03642.1"/>
    <property type="molecule type" value="Genomic_DNA"/>
</dbReference>
<keyword evidence="3" id="KW-0658">Purine biosynthesis</keyword>
<organism evidence="6 7">
    <name type="scientific">Helicobacter cetorum (strain ATCC BAA-429 / MIT 00-7128)</name>
    <dbReference type="NCBI Taxonomy" id="182217"/>
    <lineage>
        <taxon>Bacteria</taxon>
        <taxon>Pseudomonadati</taxon>
        <taxon>Campylobacterota</taxon>
        <taxon>Epsilonproteobacteria</taxon>
        <taxon>Campylobacterales</taxon>
        <taxon>Helicobacteraceae</taxon>
        <taxon>Helicobacter</taxon>
    </lineage>
</organism>